<accession>A0A2A2G7K9</accession>
<dbReference type="SUPFAM" id="SSF53335">
    <property type="entry name" value="S-adenosyl-L-methionine-dependent methyltransferases"/>
    <property type="match status" value="1"/>
</dbReference>
<dbReference type="GO" id="GO:0032259">
    <property type="term" value="P:methylation"/>
    <property type="evidence" value="ECO:0007669"/>
    <property type="project" value="UniProtKB-KW"/>
</dbReference>
<reference evidence="3 4" key="1">
    <citation type="submission" date="2017-08" db="EMBL/GenBank/DDBJ databases">
        <title>Aliifodinibius alkalisoli sp. nov., isolated from saline alkaline soil.</title>
        <authorList>
            <person name="Liu D."/>
            <person name="Zhang G."/>
        </authorList>
    </citation>
    <scope>NUCLEOTIDE SEQUENCE [LARGE SCALE GENOMIC DNA]</scope>
    <source>
        <strain evidence="3 4">WN023</strain>
    </source>
</reference>
<dbReference type="Pfam" id="PF13489">
    <property type="entry name" value="Methyltransf_23"/>
    <property type="match status" value="1"/>
</dbReference>
<dbReference type="Pfam" id="PF08484">
    <property type="entry name" value="Methyltransf_14"/>
    <property type="match status" value="1"/>
</dbReference>
<dbReference type="InterPro" id="IPR013691">
    <property type="entry name" value="MeTrfase_14"/>
</dbReference>
<sequence length="431" mass="49583">MNSVENINCLNCGSSLMHTFVDLGASPLCNELIKPDLSNEGQMTYPLKTYVCDQCFLVQVGTCVSPEKIYEEYSYFSSYSDSWLRHARKYVDFMINNYSIDRESFVVEIASNDGYLLQYFQEKKIPILGVEPSTTVANAAMEKEIPTELLFFGEETAKTLKTKYQSADLILGNNVLAHVPKIHDFIKGLKVMLKEKGIMTFEFPHLLQLVKNNQFDTIYHEHFFYYSLYSIQSIFRKHGFKIFDVQELSTHGGSLRIFVTRLSNNQYQISKNVDKILFREKQEGYLNINFYKKFGENVRQTKRDLLRLILNLKNRGSTIVGYGAPGKGSTLLNYCGIGTDFIDYTVDRNPHKQGHYLPGSLIPILSPDKIRDTKPDYIFILPWNLKNEIIEQLQYVSEWGAQFIVPIPQPMIINSKPMERELPVLTSGLGR</sequence>
<dbReference type="Gene3D" id="6.20.50.110">
    <property type="entry name" value="Methyltransferase, zinc-binding domain"/>
    <property type="match status" value="1"/>
</dbReference>
<dbReference type="Gene3D" id="3.40.50.150">
    <property type="entry name" value="Vaccinia Virus protein VP39"/>
    <property type="match status" value="1"/>
</dbReference>
<feature type="domain" description="Methyltransferase putative zinc binding" evidence="1">
    <location>
        <begin position="9"/>
        <end position="70"/>
    </location>
</feature>
<proteinExistence type="predicted"/>
<protein>
    <submittedName>
        <fullName evidence="3">SAM-dependent methyltransferase</fullName>
    </submittedName>
</protein>
<feature type="domain" description="C-methyltransferase" evidence="2">
    <location>
        <begin position="250"/>
        <end position="408"/>
    </location>
</feature>
<evidence type="ECO:0000259" key="1">
    <source>
        <dbReference type="Pfam" id="PF08421"/>
    </source>
</evidence>
<evidence type="ECO:0000259" key="2">
    <source>
        <dbReference type="Pfam" id="PF08484"/>
    </source>
</evidence>
<dbReference type="PANTHER" id="PTHR43861:SF5">
    <property type="entry name" value="BLL5978 PROTEIN"/>
    <property type="match status" value="1"/>
</dbReference>
<evidence type="ECO:0000313" key="4">
    <source>
        <dbReference type="Proteomes" id="UP000218831"/>
    </source>
</evidence>
<dbReference type="GO" id="GO:0008168">
    <property type="term" value="F:methyltransferase activity"/>
    <property type="evidence" value="ECO:0007669"/>
    <property type="project" value="UniProtKB-KW"/>
</dbReference>
<gene>
    <name evidence="3" type="ORF">CK503_14265</name>
</gene>
<dbReference type="Proteomes" id="UP000218831">
    <property type="component" value="Unassembled WGS sequence"/>
</dbReference>
<dbReference type="AlphaFoldDB" id="A0A2A2G7K9"/>
<dbReference type="PANTHER" id="PTHR43861">
    <property type="entry name" value="TRANS-ACONITATE 2-METHYLTRANSFERASE-RELATED"/>
    <property type="match status" value="1"/>
</dbReference>
<dbReference type="RefSeq" id="WP_095607505.1">
    <property type="nucleotide sequence ID" value="NZ_NSKE01000012.1"/>
</dbReference>
<dbReference type="InterPro" id="IPR029063">
    <property type="entry name" value="SAM-dependent_MTases_sf"/>
</dbReference>
<keyword evidence="4" id="KW-1185">Reference proteome</keyword>
<organism evidence="3 4">
    <name type="scientific">Fodinibius salipaludis</name>
    <dbReference type="NCBI Taxonomy" id="2032627"/>
    <lineage>
        <taxon>Bacteria</taxon>
        <taxon>Pseudomonadati</taxon>
        <taxon>Balneolota</taxon>
        <taxon>Balneolia</taxon>
        <taxon>Balneolales</taxon>
        <taxon>Balneolaceae</taxon>
        <taxon>Fodinibius</taxon>
    </lineage>
</organism>
<dbReference type="Gene3D" id="3.40.50.720">
    <property type="entry name" value="NAD(P)-binding Rossmann-like Domain"/>
    <property type="match status" value="1"/>
</dbReference>
<dbReference type="OrthoDB" id="9815644at2"/>
<keyword evidence="3" id="KW-0808">Transferase</keyword>
<dbReference type="EMBL" id="NSKE01000012">
    <property type="protein sequence ID" value="PAU92849.1"/>
    <property type="molecule type" value="Genomic_DNA"/>
</dbReference>
<dbReference type="InterPro" id="IPR038576">
    <property type="entry name" value="Methyltransf_Zn-bd_dom_put_sf"/>
</dbReference>
<dbReference type="Pfam" id="PF08421">
    <property type="entry name" value="Methyltransf_13"/>
    <property type="match status" value="1"/>
</dbReference>
<dbReference type="InterPro" id="IPR013630">
    <property type="entry name" value="Methyltransf_Zn-bd_dom_put"/>
</dbReference>
<comment type="caution">
    <text evidence="3">The sequence shown here is derived from an EMBL/GenBank/DDBJ whole genome shotgun (WGS) entry which is preliminary data.</text>
</comment>
<evidence type="ECO:0000313" key="3">
    <source>
        <dbReference type="EMBL" id="PAU92849.1"/>
    </source>
</evidence>
<keyword evidence="3" id="KW-0489">Methyltransferase</keyword>
<name>A0A2A2G7K9_9BACT</name>